<evidence type="ECO:0000256" key="3">
    <source>
        <dbReference type="ARBA" id="ARBA00022884"/>
    </source>
</evidence>
<dbReference type="AlphaFoldDB" id="A0A2T3ISH4"/>
<dbReference type="GO" id="GO:0019843">
    <property type="term" value="F:rRNA binding"/>
    <property type="evidence" value="ECO:0007669"/>
    <property type="project" value="UniProtKB-UniRule"/>
</dbReference>
<feature type="domain" description="Ribosomal protein L9" evidence="9">
    <location>
        <begin position="13"/>
        <end position="40"/>
    </location>
</feature>
<protein>
    <recommendedName>
        <fullName evidence="6 7">Large ribosomal subunit protein bL9</fullName>
    </recommendedName>
</protein>
<evidence type="ECO:0000313" key="10">
    <source>
        <dbReference type="EMBL" id="PSU31306.1"/>
    </source>
</evidence>
<keyword evidence="4 7" id="KW-0689">Ribosomal protein</keyword>
<dbReference type="SUPFAM" id="SSF55658">
    <property type="entry name" value="L9 N-domain-like"/>
    <property type="match status" value="1"/>
</dbReference>
<dbReference type="InterPro" id="IPR036791">
    <property type="entry name" value="Ribosomal_bL9_C_sf"/>
</dbReference>
<evidence type="ECO:0000256" key="8">
    <source>
        <dbReference type="SAM" id="Coils"/>
    </source>
</evidence>
<dbReference type="Pfam" id="PF01281">
    <property type="entry name" value="Ribosomal_L9_N"/>
    <property type="match status" value="1"/>
</dbReference>
<keyword evidence="8" id="KW-0175">Coiled coil</keyword>
<dbReference type="SUPFAM" id="SSF55653">
    <property type="entry name" value="Ribosomal protein L9 C-domain"/>
    <property type="match status" value="1"/>
</dbReference>
<dbReference type="Proteomes" id="UP000241222">
    <property type="component" value="Unassembled WGS sequence"/>
</dbReference>
<dbReference type="InterPro" id="IPR009027">
    <property type="entry name" value="Ribosomal_bL9/RNase_H1_N"/>
</dbReference>
<dbReference type="FunFam" id="3.40.5.10:FF:000001">
    <property type="entry name" value="50S ribosomal protein L9"/>
    <property type="match status" value="1"/>
</dbReference>
<dbReference type="FunFam" id="3.10.430.100:FF:000001">
    <property type="entry name" value="50S ribosomal protein L9"/>
    <property type="match status" value="1"/>
</dbReference>
<dbReference type="Gene3D" id="3.40.5.10">
    <property type="entry name" value="Ribosomal protein L9, N-terminal domain"/>
    <property type="match status" value="1"/>
</dbReference>
<dbReference type="InterPro" id="IPR020070">
    <property type="entry name" value="Ribosomal_bL9_N"/>
</dbReference>
<sequence>MQVILLDKIGNLGGLGDQVNVKAGFARNFLIPQGKAVMATKANVEMFEARRAELEAKVAEQLTAAEARAEKINALEAVVIASKAGDEGKLFGSIGTRDIADAITAAGVEVVKSEVRLPEGALRTTGEFEISIQLHSDVFATANLNVVAED</sequence>
<evidence type="ECO:0000256" key="5">
    <source>
        <dbReference type="ARBA" id="ARBA00023274"/>
    </source>
</evidence>
<evidence type="ECO:0000313" key="11">
    <source>
        <dbReference type="Proteomes" id="UP000241222"/>
    </source>
</evidence>
<evidence type="ECO:0000256" key="1">
    <source>
        <dbReference type="ARBA" id="ARBA00010605"/>
    </source>
</evidence>
<keyword evidence="5 7" id="KW-0687">Ribonucleoprotein</keyword>
<dbReference type="EMBL" id="PYMH01000014">
    <property type="protein sequence ID" value="PSU31306.1"/>
    <property type="molecule type" value="Genomic_DNA"/>
</dbReference>
<evidence type="ECO:0000256" key="6">
    <source>
        <dbReference type="ARBA" id="ARBA00035292"/>
    </source>
</evidence>
<feature type="coiled-coil region" evidence="8">
    <location>
        <begin position="37"/>
        <end position="64"/>
    </location>
</feature>
<dbReference type="InterPro" id="IPR036935">
    <property type="entry name" value="Ribosomal_bL9_N_sf"/>
</dbReference>
<dbReference type="RefSeq" id="WP_107351036.1">
    <property type="nucleotide sequence ID" value="NZ_PYMH01000014.1"/>
</dbReference>
<comment type="similarity">
    <text evidence="1 7">Belongs to the bacterial ribosomal protein bL9 family.</text>
</comment>
<proteinExistence type="inferred from homology"/>
<dbReference type="InterPro" id="IPR020069">
    <property type="entry name" value="Ribosomal_bL9_C"/>
</dbReference>
<dbReference type="InterPro" id="IPR020594">
    <property type="entry name" value="Ribosomal_bL9_bac/chp"/>
</dbReference>
<dbReference type="NCBIfam" id="TIGR00158">
    <property type="entry name" value="L9"/>
    <property type="match status" value="1"/>
</dbReference>
<organism evidence="10 11">
    <name type="scientific">Photobacterium lutimaris</name>
    <dbReference type="NCBI Taxonomy" id="388278"/>
    <lineage>
        <taxon>Bacteria</taxon>
        <taxon>Pseudomonadati</taxon>
        <taxon>Pseudomonadota</taxon>
        <taxon>Gammaproteobacteria</taxon>
        <taxon>Vibrionales</taxon>
        <taxon>Vibrionaceae</taxon>
        <taxon>Photobacterium</taxon>
    </lineage>
</organism>
<gene>
    <name evidence="7" type="primary">rplI</name>
    <name evidence="10" type="ORF">C9I99_22335</name>
</gene>
<evidence type="ECO:0000256" key="4">
    <source>
        <dbReference type="ARBA" id="ARBA00022980"/>
    </source>
</evidence>
<dbReference type="GO" id="GO:1990904">
    <property type="term" value="C:ribonucleoprotein complex"/>
    <property type="evidence" value="ECO:0007669"/>
    <property type="project" value="UniProtKB-KW"/>
</dbReference>
<dbReference type="PROSITE" id="PS00651">
    <property type="entry name" value="RIBOSOMAL_L9"/>
    <property type="match status" value="1"/>
</dbReference>
<dbReference type="Gene3D" id="3.10.430.100">
    <property type="entry name" value="Ribosomal protein L9, C-terminal domain"/>
    <property type="match status" value="1"/>
</dbReference>
<dbReference type="HAMAP" id="MF_00503">
    <property type="entry name" value="Ribosomal_bL9"/>
    <property type="match status" value="1"/>
</dbReference>
<dbReference type="GO" id="GO:0003735">
    <property type="term" value="F:structural constituent of ribosome"/>
    <property type="evidence" value="ECO:0007669"/>
    <property type="project" value="InterPro"/>
</dbReference>
<evidence type="ECO:0000259" key="9">
    <source>
        <dbReference type="PROSITE" id="PS00651"/>
    </source>
</evidence>
<dbReference type="GO" id="GO:0005840">
    <property type="term" value="C:ribosome"/>
    <property type="evidence" value="ECO:0007669"/>
    <property type="project" value="UniProtKB-KW"/>
</dbReference>
<accession>A0A2T3ISH4</accession>
<keyword evidence="2 7" id="KW-0699">rRNA-binding</keyword>
<dbReference type="GO" id="GO:0006412">
    <property type="term" value="P:translation"/>
    <property type="evidence" value="ECO:0007669"/>
    <property type="project" value="UniProtKB-UniRule"/>
</dbReference>
<reference evidence="10 11" key="1">
    <citation type="submission" date="2018-03" db="EMBL/GenBank/DDBJ databases">
        <title>Whole genome sequencing of Histamine producing bacteria.</title>
        <authorList>
            <person name="Butler K."/>
        </authorList>
    </citation>
    <scope>NUCLEOTIDE SEQUENCE [LARGE SCALE GENOMIC DNA]</scope>
    <source>
        <strain evidence="10 11">JCM 13586</strain>
    </source>
</reference>
<evidence type="ECO:0000256" key="7">
    <source>
        <dbReference type="HAMAP-Rule" id="MF_00503"/>
    </source>
</evidence>
<comment type="caution">
    <text evidence="10">The sequence shown here is derived from an EMBL/GenBank/DDBJ whole genome shotgun (WGS) entry which is preliminary data.</text>
</comment>
<dbReference type="InterPro" id="IPR000244">
    <property type="entry name" value="Ribosomal_bL9"/>
</dbReference>
<comment type="function">
    <text evidence="7">Binds to the 23S rRNA.</text>
</comment>
<dbReference type="OrthoDB" id="9788336at2"/>
<keyword evidence="11" id="KW-1185">Reference proteome</keyword>
<evidence type="ECO:0000256" key="2">
    <source>
        <dbReference type="ARBA" id="ARBA00022730"/>
    </source>
</evidence>
<name>A0A2T3ISH4_9GAMM</name>
<dbReference type="PANTHER" id="PTHR21368">
    <property type="entry name" value="50S RIBOSOMAL PROTEIN L9"/>
    <property type="match status" value="1"/>
</dbReference>
<dbReference type="Pfam" id="PF03948">
    <property type="entry name" value="Ribosomal_L9_C"/>
    <property type="match status" value="1"/>
</dbReference>
<keyword evidence="3 7" id="KW-0694">RNA-binding</keyword>